<feature type="transmembrane region" description="Helical" evidence="1">
    <location>
        <begin position="61"/>
        <end position="81"/>
    </location>
</feature>
<accession>A0A6J4KPB1</accession>
<feature type="transmembrane region" description="Helical" evidence="1">
    <location>
        <begin position="324"/>
        <end position="341"/>
    </location>
</feature>
<feature type="transmembrane region" description="Helical" evidence="1">
    <location>
        <begin position="205"/>
        <end position="224"/>
    </location>
</feature>
<dbReference type="AlphaFoldDB" id="A0A6J4KPB1"/>
<evidence type="ECO:0000313" key="2">
    <source>
        <dbReference type="EMBL" id="CAA9310383.1"/>
    </source>
</evidence>
<evidence type="ECO:0000256" key="1">
    <source>
        <dbReference type="SAM" id="Phobius"/>
    </source>
</evidence>
<keyword evidence="1" id="KW-0472">Membrane</keyword>
<feature type="transmembrane region" description="Helical" evidence="1">
    <location>
        <begin position="239"/>
        <end position="262"/>
    </location>
</feature>
<dbReference type="PANTHER" id="PTHR43044">
    <property type="match status" value="1"/>
</dbReference>
<feature type="transmembrane region" description="Helical" evidence="1">
    <location>
        <begin position="30"/>
        <end position="49"/>
    </location>
</feature>
<proteinExistence type="predicted"/>
<keyword evidence="1" id="KW-0812">Transmembrane</keyword>
<feature type="transmembrane region" description="Helical" evidence="1">
    <location>
        <begin position="283"/>
        <end position="304"/>
    </location>
</feature>
<protein>
    <recommendedName>
        <fullName evidence="3">Molybdopterin oxidoreductase</fullName>
    </recommendedName>
</protein>
<gene>
    <name evidence="2" type="ORF">AVDCRST_MAG40-934</name>
</gene>
<name>A0A6J4KPB1_9BACT</name>
<feature type="transmembrane region" description="Helical" evidence="1">
    <location>
        <begin position="386"/>
        <end position="407"/>
    </location>
</feature>
<sequence>MSAHSHAHAPSREEVLRLIDRPVPARIKTLSIAFAAIGTLAFLAGLFLAPDRAWRAFHINWLYFTAISSAGVMFVAVQRITTARWSRPIIRFLEGYVAFLPVSLLFLVLILTVGSGQIFPWTHEAPPVDEKQFWLSHGFVVARDIVSFALLVALSVWYIYTCVRLDVGVVPEERRGGWARGLRARMRQGFGDERRELHSTHSRQGWLAVVLALVFGYVWTLLAFDLDMALDMHFQSTLYGWWFFMTGWIGALMSFSLITMAWRRYLMADDLITETHFHDLGKLCFAFTAFWGYLTFSQFLIIWYGNMAEETHWPRLRLIAPWKGVTFSAVMLAFAAPFFGLISKAAKLFFPTFILFAVCSLVGTWLQRYVTVYPSLYGTIDALPFGIWEIGIALMYLGIWGLCYTAFMEAFPKMRVVLQTSPYRDEVQVPVDPKTMEPLPAHE</sequence>
<feature type="transmembrane region" description="Helical" evidence="1">
    <location>
        <begin position="348"/>
        <end position="366"/>
    </location>
</feature>
<feature type="transmembrane region" description="Helical" evidence="1">
    <location>
        <begin position="134"/>
        <end position="160"/>
    </location>
</feature>
<feature type="transmembrane region" description="Helical" evidence="1">
    <location>
        <begin position="93"/>
        <end position="114"/>
    </location>
</feature>
<keyword evidence="1" id="KW-1133">Transmembrane helix</keyword>
<organism evidence="2">
    <name type="scientific">uncultured Gemmatimonadaceae bacterium</name>
    <dbReference type="NCBI Taxonomy" id="246130"/>
    <lineage>
        <taxon>Bacteria</taxon>
        <taxon>Pseudomonadati</taxon>
        <taxon>Gemmatimonadota</taxon>
        <taxon>Gemmatimonadia</taxon>
        <taxon>Gemmatimonadales</taxon>
        <taxon>Gemmatimonadaceae</taxon>
        <taxon>environmental samples</taxon>
    </lineage>
</organism>
<dbReference type="EMBL" id="CADCTX010000269">
    <property type="protein sequence ID" value="CAA9310383.1"/>
    <property type="molecule type" value="Genomic_DNA"/>
</dbReference>
<reference evidence="2" key="1">
    <citation type="submission" date="2020-02" db="EMBL/GenBank/DDBJ databases">
        <authorList>
            <person name="Meier V. D."/>
        </authorList>
    </citation>
    <scope>NUCLEOTIDE SEQUENCE</scope>
    <source>
        <strain evidence="2">AVDCRST_MAG40</strain>
    </source>
</reference>
<dbReference type="PANTHER" id="PTHR43044:SF1">
    <property type="entry name" value="QUINOL:CYTOCHROME C OXIDOREDUCTASE QUINONE-BINDING SUBUNIT 2"/>
    <property type="match status" value="1"/>
</dbReference>
<evidence type="ECO:0008006" key="3">
    <source>
        <dbReference type="Google" id="ProtNLM"/>
    </source>
</evidence>